<dbReference type="Gene3D" id="1.20.1250.20">
    <property type="entry name" value="MFS general substrate transporter like domains"/>
    <property type="match status" value="2"/>
</dbReference>
<dbReference type="CDD" id="cd17369">
    <property type="entry name" value="MFS_ShiA_like"/>
    <property type="match status" value="1"/>
</dbReference>
<evidence type="ECO:0000256" key="7">
    <source>
        <dbReference type="SAM" id="Phobius"/>
    </source>
</evidence>
<proteinExistence type="predicted"/>
<dbReference type="InterPro" id="IPR005829">
    <property type="entry name" value="Sugar_transporter_CS"/>
</dbReference>
<feature type="transmembrane region" description="Helical" evidence="7">
    <location>
        <begin position="47"/>
        <end position="70"/>
    </location>
</feature>
<keyword evidence="2" id="KW-0813">Transport</keyword>
<evidence type="ECO:0000256" key="4">
    <source>
        <dbReference type="ARBA" id="ARBA00022692"/>
    </source>
</evidence>
<feature type="transmembrane region" description="Helical" evidence="7">
    <location>
        <begin position="185"/>
        <end position="204"/>
    </location>
</feature>
<evidence type="ECO:0000256" key="5">
    <source>
        <dbReference type="ARBA" id="ARBA00022989"/>
    </source>
</evidence>
<dbReference type="SUPFAM" id="SSF103473">
    <property type="entry name" value="MFS general substrate transporter"/>
    <property type="match status" value="1"/>
</dbReference>
<dbReference type="GO" id="GO:0022857">
    <property type="term" value="F:transmembrane transporter activity"/>
    <property type="evidence" value="ECO:0007669"/>
    <property type="project" value="InterPro"/>
</dbReference>
<evidence type="ECO:0000313" key="9">
    <source>
        <dbReference type="EMBL" id="ANE49455.1"/>
    </source>
</evidence>
<evidence type="ECO:0000256" key="3">
    <source>
        <dbReference type="ARBA" id="ARBA00022475"/>
    </source>
</evidence>
<feature type="transmembrane region" description="Helical" evidence="7">
    <location>
        <begin position="276"/>
        <end position="297"/>
    </location>
</feature>
<evidence type="ECO:0000259" key="8">
    <source>
        <dbReference type="PROSITE" id="PS50850"/>
    </source>
</evidence>
<dbReference type="RefSeq" id="WP_066401548.1">
    <property type="nucleotide sequence ID" value="NZ_CP011390.1"/>
</dbReference>
<keyword evidence="10" id="KW-1185">Reference proteome</keyword>
<dbReference type="Proteomes" id="UP000077177">
    <property type="component" value="Chromosome"/>
</dbReference>
<keyword evidence="3" id="KW-1003">Cell membrane</keyword>
<dbReference type="GO" id="GO:0005886">
    <property type="term" value="C:plasma membrane"/>
    <property type="evidence" value="ECO:0007669"/>
    <property type="project" value="UniProtKB-SubCell"/>
</dbReference>
<feature type="transmembrane region" description="Helical" evidence="7">
    <location>
        <begin position="436"/>
        <end position="456"/>
    </location>
</feature>
<evidence type="ECO:0000256" key="1">
    <source>
        <dbReference type="ARBA" id="ARBA00004651"/>
    </source>
</evidence>
<feature type="transmembrane region" description="Helical" evidence="7">
    <location>
        <begin position="399"/>
        <end position="424"/>
    </location>
</feature>
<dbReference type="PATRIC" id="fig|1492898.3.peg.439"/>
<feature type="domain" description="Major facilitator superfamily (MFS) profile" evidence="8">
    <location>
        <begin position="10"/>
        <end position="490"/>
    </location>
</feature>
<keyword evidence="4 7" id="KW-0812">Transmembrane</keyword>
<dbReference type="PROSITE" id="PS00217">
    <property type="entry name" value="SUGAR_TRANSPORT_2"/>
    <property type="match status" value="1"/>
</dbReference>
<dbReference type="InterPro" id="IPR005828">
    <property type="entry name" value="MFS_sugar_transport-like"/>
</dbReference>
<evidence type="ECO:0000256" key="2">
    <source>
        <dbReference type="ARBA" id="ARBA00022448"/>
    </source>
</evidence>
<name>A0A172TQV3_9BACT</name>
<reference evidence="10" key="1">
    <citation type="submission" date="2015-01" db="EMBL/GenBank/DDBJ databases">
        <title>Flavisolibacter sp./LCS9/ whole genome sequencing.</title>
        <authorList>
            <person name="Kim M.K."/>
            <person name="Srinivasan S."/>
            <person name="Lee J.-J."/>
        </authorList>
    </citation>
    <scope>NUCLEOTIDE SEQUENCE [LARGE SCALE GENOMIC DNA]</scope>
    <source>
        <strain evidence="10">LCS9</strain>
    </source>
</reference>
<dbReference type="AlphaFoldDB" id="A0A172TQV3"/>
<feature type="transmembrane region" description="Helical" evidence="7">
    <location>
        <begin position="82"/>
        <end position="103"/>
    </location>
</feature>
<reference evidence="9 10" key="2">
    <citation type="journal article" date="2016" name="Int. J. Syst. Evol. Microbiol.">
        <title>Flavisolibacter tropicus sp. nov., isolated from tropical soil.</title>
        <authorList>
            <person name="Lee J.J."/>
            <person name="Kang M.S."/>
            <person name="Kim G.S."/>
            <person name="Lee C.S."/>
            <person name="Lim S."/>
            <person name="Lee J."/>
            <person name="Roh S.H."/>
            <person name="Kang H."/>
            <person name="Ha J.M."/>
            <person name="Bae S."/>
            <person name="Jung H.Y."/>
            <person name="Kim M.K."/>
        </authorList>
    </citation>
    <scope>NUCLEOTIDE SEQUENCE [LARGE SCALE GENOMIC DNA]</scope>
    <source>
        <strain evidence="9 10">LCS9</strain>
    </source>
</reference>
<evidence type="ECO:0000313" key="10">
    <source>
        <dbReference type="Proteomes" id="UP000077177"/>
    </source>
</evidence>
<dbReference type="PANTHER" id="PTHR43045:SF7">
    <property type="entry name" value="MAJOR FACILITATOR SUPERFAMILY TRANSPORTER"/>
    <property type="match status" value="1"/>
</dbReference>
<dbReference type="PROSITE" id="PS50850">
    <property type="entry name" value="MFS"/>
    <property type="match status" value="1"/>
</dbReference>
<feature type="transmembrane region" description="Helical" evidence="7">
    <location>
        <begin position="306"/>
        <end position="322"/>
    </location>
</feature>
<dbReference type="STRING" id="1492898.SY85_02010"/>
<dbReference type="KEGG" id="fla:SY85_02010"/>
<dbReference type="EMBL" id="CP011390">
    <property type="protein sequence ID" value="ANE49455.1"/>
    <property type="molecule type" value="Genomic_DNA"/>
</dbReference>
<dbReference type="InterPro" id="IPR020846">
    <property type="entry name" value="MFS_dom"/>
</dbReference>
<feature type="transmembrane region" description="Helical" evidence="7">
    <location>
        <begin position="109"/>
        <end position="130"/>
    </location>
</feature>
<keyword evidence="5 7" id="KW-1133">Transmembrane helix</keyword>
<comment type="subcellular location">
    <subcellularLocation>
        <location evidence="1">Cell membrane</location>
        <topology evidence="1">Multi-pass membrane protein</topology>
    </subcellularLocation>
</comment>
<dbReference type="InterPro" id="IPR036259">
    <property type="entry name" value="MFS_trans_sf"/>
</dbReference>
<organism evidence="9 10">
    <name type="scientific">Flavisolibacter tropicus</name>
    <dbReference type="NCBI Taxonomy" id="1492898"/>
    <lineage>
        <taxon>Bacteria</taxon>
        <taxon>Pseudomonadati</taxon>
        <taxon>Bacteroidota</taxon>
        <taxon>Chitinophagia</taxon>
        <taxon>Chitinophagales</taxon>
        <taxon>Chitinophagaceae</taxon>
        <taxon>Flavisolibacter</taxon>
    </lineage>
</organism>
<accession>A0A172TQV3</accession>
<feature type="transmembrane region" description="Helical" evidence="7">
    <location>
        <begin position="238"/>
        <end position="256"/>
    </location>
</feature>
<dbReference type="Pfam" id="PF00083">
    <property type="entry name" value="Sugar_tr"/>
    <property type="match status" value="1"/>
</dbReference>
<dbReference type="PANTHER" id="PTHR43045">
    <property type="entry name" value="SHIKIMATE TRANSPORTER"/>
    <property type="match status" value="1"/>
</dbReference>
<dbReference type="OrthoDB" id="9783227at2"/>
<feature type="transmembrane region" description="Helical" evidence="7">
    <location>
        <begin position="151"/>
        <end position="173"/>
    </location>
</feature>
<gene>
    <name evidence="9" type="ORF">SY85_02010</name>
</gene>
<sequence>MQTEKGIGRVITASSVGTLIEWYDFYIFGSLSTIIAQKFFPSSNPTAALLSTLATFAAGFIVRPFGALVFGRIGDLIGRKYTFLLTLVLMGLSTFLIGCVPSYATIGGWAPFLVLLLRLIQGLALGGEYGGAATYVAEHAPAHKRGYYTSWIQTTATLGLFVSLGVILSIRRWVGVDEFVNGQGWRYPFLLSIVLVIVSIFIRLKMSESPLFAKLKLEGKTSVNPLKESFGHKENFKMVLLALFGATMGQGVIWYTGQFYAQNFILTKCNVEYEQANTIILIALVFATPFFVVFGFLSDKWGRKKIMLAGMLLGVLLYRPIFKELFQIADTSNKVVASTKVVANNGPIASLNDALQPTTTISTFTDDTQLKTTVTQKDTVLPPVIKKEVTLNKGSQWRMIGLVALMVLFVTMVYGPIAAFLVELFPTRIRYTSMSLPYHIGNGVFGGLVPFVATLITTLPGTDHLSGLWYPIGAALLSFIIGLIYLSDKNKIVDDHK</sequence>
<evidence type="ECO:0000256" key="6">
    <source>
        <dbReference type="ARBA" id="ARBA00023136"/>
    </source>
</evidence>
<keyword evidence="6 7" id="KW-0472">Membrane</keyword>
<protein>
    <submittedName>
        <fullName evidence="9">MFS transporter</fullName>
    </submittedName>
</protein>
<feature type="transmembrane region" description="Helical" evidence="7">
    <location>
        <begin position="468"/>
        <end position="487"/>
    </location>
</feature>
<dbReference type="FunFam" id="1.20.1250.20:FF:000001">
    <property type="entry name" value="Dicarboxylate MFS transporter"/>
    <property type="match status" value="1"/>
</dbReference>